<gene>
    <name evidence="2" type="ORF">SAMN04489724_0854</name>
</gene>
<feature type="compositionally biased region" description="Polar residues" evidence="1">
    <location>
        <begin position="17"/>
        <end position="26"/>
    </location>
</feature>
<organism evidence="2 3">
    <name type="scientific">Algoriphagus locisalis</name>
    <dbReference type="NCBI Taxonomy" id="305507"/>
    <lineage>
        <taxon>Bacteria</taxon>
        <taxon>Pseudomonadati</taxon>
        <taxon>Bacteroidota</taxon>
        <taxon>Cytophagia</taxon>
        <taxon>Cytophagales</taxon>
        <taxon>Cyclobacteriaceae</taxon>
        <taxon>Algoriphagus</taxon>
    </lineage>
</organism>
<feature type="compositionally biased region" description="Basic and acidic residues" evidence="1">
    <location>
        <begin position="1"/>
        <end position="14"/>
    </location>
</feature>
<dbReference type="Proteomes" id="UP000199673">
    <property type="component" value="Unassembled WGS sequence"/>
</dbReference>
<evidence type="ECO:0000256" key="1">
    <source>
        <dbReference type="SAM" id="MobiDB-lite"/>
    </source>
</evidence>
<keyword evidence="3" id="KW-1185">Reference proteome</keyword>
<protein>
    <submittedName>
        <fullName evidence="2">Uncharacterized protein</fullName>
    </submittedName>
</protein>
<sequence length="47" mass="5388">MIKEKEMSKLDLRAGHTQVNRPSSMGKQKIRITGSIFRECLTTLTRP</sequence>
<proteinExistence type="predicted"/>
<dbReference type="AlphaFoldDB" id="A0A1I6Y6W8"/>
<accession>A0A1I6Y6W8</accession>
<evidence type="ECO:0000313" key="3">
    <source>
        <dbReference type="Proteomes" id="UP000199673"/>
    </source>
</evidence>
<dbReference type="EMBL" id="FPBF01000001">
    <property type="protein sequence ID" value="SFT46238.1"/>
    <property type="molecule type" value="Genomic_DNA"/>
</dbReference>
<evidence type="ECO:0000313" key="2">
    <source>
        <dbReference type="EMBL" id="SFT46238.1"/>
    </source>
</evidence>
<name>A0A1I6Y6W8_9BACT</name>
<reference evidence="3" key="1">
    <citation type="submission" date="2016-10" db="EMBL/GenBank/DDBJ databases">
        <authorList>
            <person name="Varghese N."/>
            <person name="Submissions S."/>
        </authorList>
    </citation>
    <scope>NUCLEOTIDE SEQUENCE [LARGE SCALE GENOMIC DNA]</scope>
    <source>
        <strain evidence="3">DSM 23445</strain>
    </source>
</reference>
<feature type="region of interest" description="Disordered" evidence="1">
    <location>
        <begin position="1"/>
        <end position="28"/>
    </location>
</feature>
<dbReference type="STRING" id="305507.SAMN04489724_0854"/>